<dbReference type="Gene3D" id="1.25.40.20">
    <property type="entry name" value="Ankyrin repeat-containing domain"/>
    <property type="match status" value="2"/>
</dbReference>
<protein>
    <recommendedName>
        <fullName evidence="4">Ankyrin repeat domain-containing protein</fullName>
    </recommendedName>
</protein>
<name>A0A345ZAC7_9BACT</name>
<organism evidence="2 3">
    <name type="scientific">Candidatus Chromulinivorax destructor</name>
    <dbReference type="NCBI Taxonomy" id="2066483"/>
    <lineage>
        <taxon>Bacteria</taxon>
        <taxon>Candidatus Babelota</taxon>
        <taxon>Candidatus Babeliae</taxon>
        <taxon>Candidatus Babeliales</taxon>
        <taxon>Candidatus Chromulinivoraceae</taxon>
        <taxon>Candidatus Chromulinivorax</taxon>
    </lineage>
</organism>
<feature type="signal peptide" evidence="1">
    <location>
        <begin position="1"/>
        <end position="23"/>
    </location>
</feature>
<dbReference type="AlphaFoldDB" id="A0A345ZAC7"/>
<evidence type="ECO:0000313" key="2">
    <source>
        <dbReference type="EMBL" id="AXK60244.1"/>
    </source>
</evidence>
<dbReference type="SUPFAM" id="SSF48403">
    <property type="entry name" value="Ankyrin repeat"/>
    <property type="match status" value="1"/>
</dbReference>
<proteinExistence type="predicted"/>
<evidence type="ECO:0000313" key="3">
    <source>
        <dbReference type="Proteomes" id="UP000254834"/>
    </source>
</evidence>
<dbReference type="RefSeq" id="WP_115585259.1">
    <property type="nucleotide sequence ID" value="NZ_CP025544.1"/>
</dbReference>
<feature type="chain" id="PRO_5016939009" description="Ankyrin repeat domain-containing protein" evidence="1">
    <location>
        <begin position="24"/>
        <end position="284"/>
    </location>
</feature>
<keyword evidence="1" id="KW-0732">Signal</keyword>
<dbReference type="SMART" id="SM00248">
    <property type="entry name" value="ANK"/>
    <property type="match status" value="3"/>
</dbReference>
<accession>A0A345ZAC7</accession>
<evidence type="ECO:0000256" key="1">
    <source>
        <dbReference type="SAM" id="SignalP"/>
    </source>
</evidence>
<dbReference type="InterPro" id="IPR002110">
    <property type="entry name" value="Ankyrin_rpt"/>
</dbReference>
<sequence>MRIKFFMFNCMLFVVLHVVMLSASDQLLQETEACFLDSASCHVVVDQDEHEVDIAMPVVEHRGELLLQAIKHDNRTQVRSLLLQGIDPASCYRNGLSYFACAVDHNNSQMIQVFLDCGAQDNSNELLRRAIKFYKHYSVQQLLEKSSVPCVFFGNDEDNITLIALAAQCSNNVAMELLIRHYKDINLNNCAGGVSRLKSLRGIVDIPYESGNTALIHLTKKHIRHESIKESADCMRLLLACGANPDFVNEQGKSARSLDPITIKHMEYVALTEDLQDPFSCTIS</sequence>
<reference evidence="2 3" key="1">
    <citation type="submission" date="2017-12" db="EMBL/GenBank/DDBJ databases">
        <title>Chromulinavorax destructans is a abundant pathogen of dominant heterotrophic picoflagllates.</title>
        <authorList>
            <person name="Deeg C.M."/>
            <person name="Zimmer M."/>
            <person name="Suttle C.A."/>
        </authorList>
    </citation>
    <scope>NUCLEOTIDE SEQUENCE [LARGE SCALE GENOMIC DNA]</scope>
    <source>
        <strain evidence="2 3">SeV1</strain>
    </source>
</reference>
<dbReference type="KEGG" id="cdes:C0J27_00565"/>
<keyword evidence="3" id="KW-1185">Reference proteome</keyword>
<dbReference type="InterPro" id="IPR036770">
    <property type="entry name" value="Ankyrin_rpt-contain_sf"/>
</dbReference>
<dbReference type="EMBL" id="CP025544">
    <property type="protein sequence ID" value="AXK60244.1"/>
    <property type="molecule type" value="Genomic_DNA"/>
</dbReference>
<dbReference type="Proteomes" id="UP000254834">
    <property type="component" value="Chromosome"/>
</dbReference>
<gene>
    <name evidence="2" type="ORF">C0J27_00565</name>
</gene>
<evidence type="ECO:0008006" key="4">
    <source>
        <dbReference type="Google" id="ProtNLM"/>
    </source>
</evidence>